<proteinExistence type="predicted"/>
<evidence type="ECO:0000313" key="1">
    <source>
        <dbReference type="EMBL" id="JAD50427.1"/>
    </source>
</evidence>
<reference evidence="1" key="1">
    <citation type="submission" date="2014-09" db="EMBL/GenBank/DDBJ databases">
        <authorList>
            <person name="Magalhaes I.L.F."/>
            <person name="Oliveira U."/>
            <person name="Santos F.R."/>
            <person name="Vidigal T.H.D.A."/>
            <person name="Brescovit A.D."/>
            <person name="Santos A.J."/>
        </authorList>
    </citation>
    <scope>NUCLEOTIDE SEQUENCE</scope>
    <source>
        <tissue evidence="1">Shoot tissue taken approximately 20 cm above the soil surface</tissue>
    </source>
</reference>
<organism evidence="1">
    <name type="scientific">Arundo donax</name>
    <name type="common">Giant reed</name>
    <name type="synonym">Donax arundinaceus</name>
    <dbReference type="NCBI Taxonomy" id="35708"/>
    <lineage>
        <taxon>Eukaryota</taxon>
        <taxon>Viridiplantae</taxon>
        <taxon>Streptophyta</taxon>
        <taxon>Embryophyta</taxon>
        <taxon>Tracheophyta</taxon>
        <taxon>Spermatophyta</taxon>
        <taxon>Magnoliopsida</taxon>
        <taxon>Liliopsida</taxon>
        <taxon>Poales</taxon>
        <taxon>Poaceae</taxon>
        <taxon>PACMAD clade</taxon>
        <taxon>Arundinoideae</taxon>
        <taxon>Arundineae</taxon>
        <taxon>Arundo</taxon>
    </lineage>
</organism>
<dbReference type="EMBL" id="GBRH01247468">
    <property type="protein sequence ID" value="JAD50427.1"/>
    <property type="molecule type" value="Transcribed_RNA"/>
</dbReference>
<protein>
    <submittedName>
        <fullName evidence="1">Uncharacterized protein</fullName>
    </submittedName>
</protein>
<accession>A0A0A9ATK3</accession>
<sequence length="70" mass="7908">MVVTLQCRDGPNLLFDVVYTLHDMDYVVFHDTVDTTGDEARQVATLSCHLPIDFQIAVFTSSVWLYAAEL</sequence>
<name>A0A0A9ATK3_ARUDO</name>
<dbReference type="AlphaFoldDB" id="A0A0A9ATK3"/>
<reference evidence="1" key="2">
    <citation type="journal article" date="2015" name="Data Brief">
        <title>Shoot transcriptome of the giant reed, Arundo donax.</title>
        <authorList>
            <person name="Barrero R.A."/>
            <person name="Guerrero F.D."/>
            <person name="Moolhuijzen P."/>
            <person name="Goolsby J.A."/>
            <person name="Tidwell J."/>
            <person name="Bellgard S.E."/>
            <person name="Bellgard M.I."/>
        </authorList>
    </citation>
    <scope>NUCLEOTIDE SEQUENCE</scope>
    <source>
        <tissue evidence="1">Shoot tissue taken approximately 20 cm above the soil surface</tissue>
    </source>
</reference>